<dbReference type="EMBL" id="ML987192">
    <property type="protein sequence ID" value="KAF2252568.1"/>
    <property type="molecule type" value="Genomic_DNA"/>
</dbReference>
<proteinExistence type="predicted"/>
<dbReference type="InterPro" id="IPR011008">
    <property type="entry name" value="Dimeric_a/b-barrel"/>
</dbReference>
<keyword evidence="3" id="KW-1185">Reference proteome</keyword>
<organism evidence="2 3">
    <name type="scientific">Trematosphaeria pertusa</name>
    <dbReference type="NCBI Taxonomy" id="390896"/>
    <lineage>
        <taxon>Eukaryota</taxon>
        <taxon>Fungi</taxon>
        <taxon>Dikarya</taxon>
        <taxon>Ascomycota</taxon>
        <taxon>Pezizomycotina</taxon>
        <taxon>Dothideomycetes</taxon>
        <taxon>Pleosporomycetidae</taxon>
        <taxon>Pleosporales</taxon>
        <taxon>Massarineae</taxon>
        <taxon>Trematosphaeriaceae</taxon>
        <taxon>Trematosphaeria</taxon>
    </lineage>
</organism>
<evidence type="ECO:0000313" key="2">
    <source>
        <dbReference type="EMBL" id="KAF2252568.1"/>
    </source>
</evidence>
<name>A0A6A6IR61_9PLEO</name>
<dbReference type="PROSITE" id="PS51725">
    <property type="entry name" value="ABM"/>
    <property type="match status" value="1"/>
</dbReference>
<evidence type="ECO:0000313" key="3">
    <source>
        <dbReference type="Proteomes" id="UP000800094"/>
    </source>
</evidence>
<dbReference type="RefSeq" id="XP_033687572.1">
    <property type="nucleotide sequence ID" value="XM_033821239.1"/>
</dbReference>
<gene>
    <name evidence="2" type="ORF">BU26DRAFT_259110</name>
</gene>
<protein>
    <recommendedName>
        <fullName evidence="1">ABM domain-containing protein</fullName>
    </recommendedName>
</protein>
<dbReference type="Proteomes" id="UP000800094">
    <property type="component" value="Unassembled WGS sequence"/>
</dbReference>
<dbReference type="OrthoDB" id="3830579at2759"/>
<dbReference type="InterPro" id="IPR007138">
    <property type="entry name" value="ABM_dom"/>
</dbReference>
<dbReference type="GeneID" id="54574569"/>
<sequence length="222" mass="24974">MSEQATEVAYLSIVPGTDLSTGDNKDIWEATLGTITSQPGCKSLFWGRQVEHPDVVQLVIDWESFESHKQFMASTDYKPFLERVKPLLTGPPKLFHVKLPPQMPFSQPGSAPATECLSIYFEPDHSTSEYDDNFAKFIEAVGKVPNETQGLTGGWGIEEQKHEKLGKEGEEGPAKLFGAFIGWPSVESHMKFREHEKFPEVVKYLRDGAKAIAVHHVHFRKF</sequence>
<dbReference type="AlphaFoldDB" id="A0A6A6IR61"/>
<dbReference type="SUPFAM" id="SSF54909">
    <property type="entry name" value="Dimeric alpha+beta barrel"/>
    <property type="match status" value="1"/>
</dbReference>
<accession>A0A6A6IR61</accession>
<evidence type="ECO:0000259" key="1">
    <source>
        <dbReference type="PROSITE" id="PS51725"/>
    </source>
</evidence>
<dbReference type="Gene3D" id="3.30.70.100">
    <property type="match status" value="2"/>
</dbReference>
<dbReference type="Pfam" id="PF03992">
    <property type="entry name" value="ABM"/>
    <property type="match status" value="1"/>
</dbReference>
<reference evidence="2" key="1">
    <citation type="journal article" date="2020" name="Stud. Mycol.">
        <title>101 Dothideomycetes genomes: a test case for predicting lifestyles and emergence of pathogens.</title>
        <authorList>
            <person name="Haridas S."/>
            <person name="Albert R."/>
            <person name="Binder M."/>
            <person name="Bloem J."/>
            <person name="Labutti K."/>
            <person name="Salamov A."/>
            <person name="Andreopoulos B."/>
            <person name="Baker S."/>
            <person name="Barry K."/>
            <person name="Bills G."/>
            <person name="Bluhm B."/>
            <person name="Cannon C."/>
            <person name="Castanera R."/>
            <person name="Culley D."/>
            <person name="Daum C."/>
            <person name="Ezra D."/>
            <person name="Gonzalez J."/>
            <person name="Henrissat B."/>
            <person name="Kuo A."/>
            <person name="Liang C."/>
            <person name="Lipzen A."/>
            <person name="Lutzoni F."/>
            <person name="Magnuson J."/>
            <person name="Mondo S."/>
            <person name="Nolan M."/>
            <person name="Ohm R."/>
            <person name="Pangilinan J."/>
            <person name="Park H.-J."/>
            <person name="Ramirez L."/>
            <person name="Alfaro M."/>
            <person name="Sun H."/>
            <person name="Tritt A."/>
            <person name="Yoshinaga Y."/>
            <person name="Zwiers L.-H."/>
            <person name="Turgeon B."/>
            <person name="Goodwin S."/>
            <person name="Spatafora J."/>
            <person name="Crous P."/>
            <person name="Grigoriev I."/>
        </authorList>
    </citation>
    <scope>NUCLEOTIDE SEQUENCE</scope>
    <source>
        <strain evidence="2">CBS 122368</strain>
    </source>
</reference>
<feature type="domain" description="ABM" evidence="1">
    <location>
        <begin position="5"/>
        <end position="97"/>
    </location>
</feature>